<proteinExistence type="predicted"/>
<feature type="domain" description="Fungal lipase-type" evidence="2">
    <location>
        <begin position="146"/>
        <end position="281"/>
    </location>
</feature>
<keyword evidence="3" id="KW-1185">Reference proteome</keyword>
<evidence type="ECO:0000313" key="4">
    <source>
        <dbReference type="WBParaSite" id="Csp11.Scaffold630.g18073.t1"/>
    </source>
</evidence>
<dbReference type="Gene3D" id="3.40.50.1820">
    <property type="entry name" value="alpha/beta hydrolase"/>
    <property type="match status" value="1"/>
</dbReference>
<dbReference type="InterPro" id="IPR002921">
    <property type="entry name" value="Fungal_lipase-type"/>
</dbReference>
<feature type="chain" id="PRO_5012091195" evidence="1">
    <location>
        <begin position="16"/>
        <end position="348"/>
    </location>
</feature>
<reference evidence="4" key="1">
    <citation type="submission" date="2016-11" db="UniProtKB">
        <authorList>
            <consortium name="WormBaseParasite"/>
        </authorList>
    </citation>
    <scope>IDENTIFICATION</scope>
</reference>
<feature type="signal peptide" evidence="1">
    <location>
        <begin position="1"/>
        <end position="15"/>
    </location>
</feature>
<dbReference type="AlphaFoldDB" id="A0A1I7UPL5"/>
<dbReference type="SUPFAM" id="SSF53474">
    <property type="entry name" value="alpha/beta-Hydrolases"/>
    <property type="match status" value="1"/>
</dbReference>
<dbReference type="WBParaSite" id="Csp11.Scaffold630.g18073.t1">
    <property type="protein sequence ID" value="Csp11.Scaffold630.g18073.t1"/>
    <property type="gene ID" value="Csp11.Scaffold630.g18073"/>
</dbReference>
<dbReference type="Pfam" id="PF01764">
    <property type="entry name" value="Lipase_3"/>
    <property type="match status" value="1"/>
</dbReference>
<dbReference type="STRING" id="1561998.A0A1I7UPL5"/>
<dbReference type="eggNOG" id="KOG4569">
    <property type="taxonomic scope" value="Eukaryota"/>
</dbReference>
<accession>A0A1I7UPL5</accession>
<name>A0A1I7UPL5_9PELO</name>
<evidence type="ECO:0000259" key="2">
    <source>
        <dbReference type="Pfam" id="PF01764"/>
    </source>
</evidence>
<evidence type="ECO:0000256" key="1">
    <source>
        <dbReference type="SAM" id="SignalP"/>
    </source>
</evidence>
<sequence>MKNLIFLLLFSFCQNQELQRCEKYLTCEFCAGSVDIDVSCRWCMETSQCVSSKYLCHPWRTVLHNVNCPARVLPTFNDTFNRFEVAYYIHAANRVSEYIPVGGPMSCLMKLPENIQVLAELNVPTTIEKRTIGVVIGVNHDLHHIFIGFRSTNNAVQFIAQFLAFSMGWMEDFPLGGKMVGIYVQIYKDILNFGFDSALERVVDQFPTYQFLVTGHSLGGAMSTVYSLHVALKYPSKQVRLYAWSGPRSGDETFVKMLQEHVTEQFRVVRDGDFVPDFPLRVSQTLSAAHHNTFEIFYPSHMTTDNYKVCDQAETETCLKGSWWKSIAAHIFMFDMNFFNHIWMGYCQ</sequence>
<dbReference type="GO" id="GO:0006629">
    <property type="term" value="P:lipid metabolic process"/>
    <property type="evidence" value="ECO:0007669"/>
    <property type="project" value="InterPro"/>
</dbReference>
<dbReference type="InterPro" id="IPR029058">
    <property type="entry name" value="AB_hydrolase_fold"/>
</dbReference>
<organism evidence="3 4">
    <name type="scientific">Caenorhabditis tropicalis</name>
    <dbReference type="NCBI Taxonomy" id="1561998"/>
    <lineage>
        <taxon>Eukaryota</taxon>
        <taxon>Metazoa</taxon>
        <taxon>Ecdysozoa</taxon>
        <taxon>Nematoda</taxon>
        <taxon>Chromadorea</taxon>
        <taxon>Rhabditida</taxon>
        <taxon>Rhabditina</taxon>
        <taxon>Rhabditomorpha</taxon>
        <taxon>Rhabditoidea</taxon>
        <taxon>Rhabditidae</taxon>
        <taxon>Peloderinae</taxon>
        <taxon>Caenorhabditis</taxon>
    </lineage>
</organism>
<dbReference type="Proteomes" id="UP000095282">
    <property type="component" value="Unplaced"/>
</dbReference>
<protein>
    <submittedName>
        <fullName evidence="4">Lipase_3 domain-containing protein</fullName>
    </submittedName>
</protein>
<keyword evidence="1" id="KW-0732">Signal</keyword>
<dbReference type="PANTHER" id="PTHR45908">
    <property type="entry name" value="PROTEIN CBG11750-RELATED"/>
    <property type="match status" value="1"/>
</dbReference>
<dbReference type="CDD" id="cd00519">
    <property type="entry name" value="Lipase_3"/>
    <property type="match status" value="1"/>
</dbReference>
<dbReference type="PANTHER" id="PTHR45908:SF20">
    <property type="entry name" value="FUNGAL LIPASE-LIKE DOMAIN-CONTAINING PROTEIN"/>
    <property type="match status" value="1"/>
</dbReference>
<evidence type="ECO:0000313" key="3">
    <source>
        <dbReference type="Proteomes" id="UP000095282"/>
    </source>
</evidence>